<comment type="caution">
    <text evidence="2">The sequence shown here is derived from an EMBL/GenBank/DDBJ whole genome shotgun (WGS) entry which is preliminary data.</text>
</comment>
<name>A0A9J5ZNY5_SOLCO</name>
<dbReference type="Proteomes" id="UP000824120">
    <property type="component" value="Chromosome 3"/>
</dbReference>
<evidence type="ECO:0000256" key="1">
    <source>
        <dbReference type="SAM" id="Phobius"/>
    </source>
</evidence>
<sequence>MASKLLMISVFVFDVIAFALAIAAEQRRSTATIQTDNEQVYTYCVYDSIFQLDLALAPSYFSWLDKSL</sequence>
<dbReference type="EMBL" id="JACXVP010000003">
    <property type="protein sequence ID" value="KAG5613901.1"/>
    <property type="molecule type" value="Genomic_DNA"/>
</dbReference>
<gene>
    <name evidence="2" type="ORF">H5410_013725</name>
</gene>
<protein>
    <submittedName>
        <fullName evidence="2">Uncharacterized protein</fullName>
    </submittedName>
</protein>
<proteinExistence type="predicted"/>
<dbReference type="AlphaFoldDB" id="A0A9J5ZNY5"/>
<keyword evidence="1" id="KW-0472">Membrane</keyword>
<evidence type="ECO:0000313" key="3">
    <source>
        <dbReference type="Proteomes" id="UP000824120"/>
    </source>
</evidence>
<keyword evidence="1" id="KW-1133">Transmembrane helix</keyword>
<feature type="transmembrane region" description="Helical" evidence="1">
    <location>
        <begin position="6"/>
        <end position="24"/>
    </location>
</feature>
<keyword evidence="3" id="KW-1185">Reference proteome</keyword>
<evidence type="ECO:0000313" key="2">
    <source>
        <dbReference type="EMBL" id="KAG5613901.1"/>
    </source>
</evidence>
<dbReference type="OrthoDB" id="10435003at2759"/>
<keyword evidence="1" id="KW-0812">Transmembrane</keyword>
<reference evidence="2 3" key="1">
    <citation type="submission" date="2020-09" db="EMBL/GenBank/DDBJ databases">
        <title>De no assembly of potato wild relative species, Solanum commersonii.</title>
        <authorList>
            <person name="Cho K."/>
        </authorList>
    </citation>
    <scope>NUCLEOTIDE SEQUENCE [LARGE SCALE GENOMIC DNA]</scope>
    <source>
        <strain evidence="2">LZ3.2</strain>
        <tissue evidence="2">Leaf</tissue>
    </source>
</reference>
<organism evidence="2 3">
    <name type="scientific">Solanum commersonii</name>
    <name type="common">Commerson's wild potato</name>
    <name type="synonym">Commerson's nightshade</name>
    <dbReference type="NCBI Taxonomy" id="4109"/>
    <lineage>
        <taxon>Eukaryota</taxon>
        <taxon>Viridiplantae</taxon>
        <taxon>Streptophyta</taxon>
        <taxon>Embryophyta</taxon>
        <taxon>Tracheophyta</taxon>
        <taxon>Spermatophyta</taxon>
        <taxon>Magnoliopsida</taxon>
        <taxon>eudicotyledons</taxon>
        <taxon>Gunneridae</taxon>
        <taxon>Pentapetalae</taxon>
        <taxon>asterids</taxon>
        <taxon>lamiids</taxon>
        <taxon>Solanales</taxon>
        <taxon>Solanaceae</taxon>
        <taxon>Solanoideae</taxon>
        <taxon>Solaneae</taxon>
        <taxon>Solanum</taxon>
    </lineage>
</organism>
<accession>A0A9J5ZNY5</accession>